<dbReference type="InterPro" id="IPR045266">
    <property type="entry name" value="DOH_DOMON"/>
</dbReference>
<dbReference type="EMBL" id="KF475701">
    <property type="protein sequence ID" value="AHA05989.1"/>
    <property type="molecule type" value="mRNA"/>
</dbReference>
<dbReference type="Pfam" id="PF25489">
    <property type="entry name" value="At5g54830"/>
    <property type="match status" value="1"/>
</dbReference>
<accession>U5ZKF6</accession>
<organism evidence="6">
    <name type="scientific">Tribolium castaneum</name>
    <name type="common">Red flour beetle</name>
    <dbReference type="NCBI Taxonomy" id="7070"/>
    <lineage>
        <taxon>Eukaryota</taxon>
        <taxon>Metazoa</taxon>
        <taxon>Ecdysozoa</taxon>
        <taxon>Arthropoda</taxon>
        <taxon>Hexapoda</taxon>
        <taxon>Insecta</taxon>
        <taxon>Pterygota</taxon>
        <taxon>Neoptera</taxon>
        <taxon>Endopterygota</taxon>
        <taxon>Coleoptera</taxon>
        <taxon>Polyphaga</taxon>
        <taxon>Cucujiformia</taxon>
        <taxon>Tenebrionidae</taxon>
        <taxon>Tenebrionidae incertae sedis</taxon>
        <taxon>Tribolium</taxon>
    </lineage>
</organism>
<dbReference type="CDD" id="cd09631">
    <property type="entry name" value="DOMON_DOH"/>
    <property type="match status" value="1"/>
</dbReference>
<evidence type="ECO:0000259" key="4">
    <source>
        <dbReference type="PROSITE" id="PS50836"/>
    </source>
</evidence>
<dbReference type="PROSITE" id="PS51549">
    <property type="entry name" value="DM13"/>
    <property type="match status" value="2"/>
</dbReference>
<dbReference type="PANTHER" id="PTHR24036">
    <property type="entry name" value="SKELETOR-RELATED"/>
    <property type="match status" value="1"/>
</dbReference>
<evidence type="ECO:0000256" key="2">
    <source>
        <dbReference type="SAM" id="MobiDB-lite"/>
    </source>
</evidence>
<dbReference type="InterPro" id="IPR005018">
    <property type="entry name" value="DOMON_domain"/>
</dbReference>
<keyword evidence="1" id="KW-0677">Repeat</keyword>
<dbReference type="AlphaFoldDB" id="U5ZKF6"/>
<evidence type="ECO:0000256" key="1">
    <source>
        <dbReference type="ARBA" id="ARBA00022737"/>
    </source>
</evidence>
<dbReference type="SMART" id="SM00664">
    <property type="entry name" value="DoH"/>
    <property type="match status" value="1"/>
</dbReference>
<feature type="signal peptide" evidence="3">
    <location>
        <begin position="1"/>
        <end position="19"/>
    </location>
</feature>
<evidence type="ECO:0000256" key="3">
    <source>
        <dbReference type="SAM" id="SignalP"/>
    </source>
</evidence>
<dbReference type="RefSeq" id="XP_968712.2">
    <property type="nucleotide sequence ID" value="XM_963619.5"/>
</dbReference>
<dbReference type="GeneID" id="657143"/>
<proteinExistence type="evidence at transcript level"/>
<dbReference type="OrthoDB" id="2448405at2759"/>
<feature type="chain" id="PRO_5004667286" evidence="3">
    <location>
        <begin position="20"/>
        <end position="1205"/>
    </location>
</feature>
<feature type="region of interest" description="Disordered" evidence="2">
    <location>
        <begin position="939"/>
        <end position="958"/>
    </location>
</feature>
<feature type="domain" description="DM13" evidence="5">
    <location>
        <begin position="139"/>
        <end position="246"/>
    </location>
</feature>
<feature type="region of interest" description="Disordered" evidence="2">
    <location>
        <begin position="1171"/>
        <end position="1205"/>
    </location>
</feature>
<reference evidence="6" key="1">
    <citation type="submission" date="2013-07" db="EMBL/GenBank/DDBJ databases">
        <title>Functional specialization among members of Knickkopf family of proteins in cuticle organization.</title>
        <authorList>
            <person name="Chaudhari S.S."/>
            <person name="Moussian B."/>
            <person name="Specht C.A."/>
            <person name="Arakane Y."/>
            <person name="Kramer K.J."/>
            <person name="Beeman R.W."/>
            <person name="Muthukrishnan S."/>
        </authorList>
    </citation>
    <scope>NUCLEOTIDE SEQUENCE</scope>
</reference>
<dbReference type="SMART" id="SM00686">
    <property type="entry name" value="DM13"/>
    <property type="match status" value="2"/>
</dbReference>
<evidence type="ECO:0000259" key="5">
    <source>
        <dbReference type="PROSITE" id="PS51549"/>
    </source>
</evidence>
<dbReference type="CTD" id="131892018"/>
<dbReference type="PROSITE" id="PS50836">
    <property type="entry name" value="DOMON"/>
    <property type="match status" value="1"/>
</dbReference>
<name>U5ZKF6_TRICA</name>
<dbReference type="InterPro" id="IPR057443">
    <property type="entry name" value="At5g54830-like"/>
</dbReference>
<dbReference type="Pfam" id="PF10517">
    <property type="entry name" value="DM13"/>
    <property type="match status" value="2"/>
</dbReference>
<feature type="domain" description="DM13" evidence="5">
    <location>
        <begin position="24"/>
        <end position="131"/>
    </location>
</feature>
<sequence>MGPIVAFAVIIAVSGGVSGAPYLGKFIGKLSELHHGVSGEVYAVDGRTLYLKDFTYDGQGPAAYFYASTSRNANSAGFRLRDENGSPEVIRRYRKEGVTLTLPEGKTLNNIKIFYVWCEEFEVNFGDVKIPRGFDYPKPQKIEPLKGVHAISSDPIVIVDAQTLLVPNLSYDGEAPDAKFWVGRGPKPSPQGIRVPDENGKMEPLRRYDRKTVVLTLPGDLTVFDIGHFGIWCEAFTVDFGHVQIPQNVNVPPSLKMLGVSPQSKLNCEVLYDDLAFEVRWAVAGDSIVLQLVAKLDDREYMSFGISGDDSRSEMIGGDVVVAYVDKETSKGSAEDYHLAAKSQCSGPTGSCPDNRLQENTNNARLLNAAMVNGYSIVTYQRPLKPSDEYDRQIHTNRSQAIIWAIGPLNQRNEVSFHSHYTKGDQFLDFGRPAKWNCPMPEGEQPSMKPTTAAPSRSRNTEKRRGSTNRKEVADNERSASRPRQTERRRGNNKPVPTPAPVAKRDAWDIPPIKCYEPEDGVFYAQMGPTGGKRGYPAITGHVGWGISWYINGLLIPEINVVRGKTYTFVVEGGFDPEVAAKYHPFYITDDPVGGYEYKTPEEKKNVKIFAGAIAGKDGSVKPTGTGRLCHWTQQGDLEADDFESFGAYQRTLELKCDQGEPGVIQWTPDKDTPDTVYYQCFTHRYLGWKINVHDKCDEQPAASEPEAAIVPAPADLEQSPSIRTESRVKPNALIVEDSEDKNNTTVSEIAAVTNDPVLIQTPIYMTPVFSTFTPYLFDTPVFYTPYQQTFKPSPLLEPIGEDFRLKSIPSEAPNETTLPLSTSTSTRATPTISDKIIVATTSDIKPKNQSFLVPPKLVFQNNFVKRRPVRPKRPYYPVVRVKKPIYRPQIMTLQRPPPLMDPLRFSESQIKYRRPTFILAKPRPVIVSTPPSVTVKNVQISPQQASTDKEPQTTSSPLETIKPAVENYANRLKPALNTGFRPESVVIEGGFKPIITKAIQKRIDEPQLEYESEVGVINRGKTRQPPQHFEPVFVPSPVDKAKLKRPYVKKVIVKHSRSIQDEEPVAEAAERVESYYLPPQGKPPQISESRQPSNIDLEEPAKLDLGSPPDVVVTYDGKRVSGASLTAKIADRSSILDMRASKAAELIKARPQFVPFKGELPPLNPEIINKNAPQLQSRGLINRDLETPPSGSTKLSPIRHQRGV</sequence>
<keyword evidence="3" id="KW-0732">Signal</keyword>
<feature type="compositionally biased region" description="Polar residues" evidence="2">
    <location>
        <begin position="448"/>
        <end position="458"/>
    </location>
</feature>
<evidence type="ECO:0000313" key="6">
    <source>
        <dbReference type="EMBL" id="AHA05989.1"/>
    </source>
</evidence>
<feature type="domain" description="DOMON" evidence="4">
    <location>
        <begin position="275"/>
        <end position="407"/>
    </location>
</feature>
<feature type="region of interest" description="Disordered" evidence="2">
    <location>
        <begin position="434"/>
        <end position="504"/>
    </location>
</feature>
<dbReference type="InterPro" id="IPR019545">
    <property type="entry name" value="DM13_domain"/>
</dbReference>
<dbReference type="PANTHER" id="PTHR24036:SF13">
    <property type="entry name" value="PROTEIN SKELETOR, ISOFORMS D_E"/>
    <property type="match status" value="1"/>
</dbReference>
<feature type="compositionally biased region" description="Basic and acidic residues" evidence="2">
    <location>
        <begin position="459"/>
        <end position="490"/>
    </location>
</feature>
<dbReference type="InterPro" id="IPR052126">
    <property type="entry name" value="Spindle_Org/Thrombomodulin"/>
</dbReference>
<protein>
    <submittedName>
        <fullName evidence="6">Knickkopf 3</fullName>
    </submittedName>
</protein>
<dbReference type="Pfam" id="PF03351">
    <property type="entry name" value="DOMON"/>
    <property type="match status" value="1"/>
</dbReference>